<feature type="non-terminal residue" evidence="1">
    <location>
        <position position="276"/>
    </location>
</feature>
<evidence type="ECO:0000313" key="1">
    <source>
        <dbReference type="EMBL" id="GAH59139.1"/>
    </source>
</evidence>
<sequence length="276" mass="29353">PPEGDLRFYTKNTIGTLSERMRIDKDGNVGIGTTSPDTILHIIGTTTVAGNILPGAGNIYSLGSSAIRWKDLYVASSSIHIGSSGDEGTIGYDTTNNKITFDANSDGTPDLDIDTSGNLTVGASTSSDDDYIYFDDGSTEYLKWNDADTRFESSNSLRINAASTSTTSTISNNSGDIVIDPAGGNVLPGSDTGASLGASSTRWANLYVATTSVGDIVFANKFVMTEAEKFDENPDKKALVWVNDKGEEIMRLDEQGNLSIMGQIDSLSQLTVQKNE</sequence>
<name>X1HZ81_9ZZZZ</name>
<proteinExistence type="predicted"/>
<organism evidence="1">
    <name type="scientific">marine sediment metagenome</name>
    <dbReference type="NCBI Taxonomy" id="412755"/>
    <lineage>
        <taxon>unclassified sequences</taxon>
        <taxon>metagenomes</taxon>
        <taxon>ecological metagenomes</taxon>
    </lineage>
</organism>
<reference evidence="1" key="1">
    <citation type="journal article" date="2014" name="Front. Microbiol.">
        <title>High frequency of phylogenetically diverse reductive dehalogenase-homologous genes in deep subseafloor sedimentary metagenomes.</title>
        <authorList>
            <person name="Kawai M."/>
            <person name="Futagami T."/>
            <person name="Toyoda A."/>
            <person name="Takaki Y."/>
            <person name="Nishi S."/>
            <person name="Hori S."/>
            <person name="Arai W."/>
            <person name="Tsubouchi T."/>
            <person name="Morono Y."/>
            <person name="Uchiyama I."/>
            <person name="Ito T."/>
            <person name="Fujiyama A."/>
            <person name="Inagaki F."/>
            <person name="Takami H."/>
        </authorList>
    </citation>
    <scope>NUCLEOTIDE SEQUENCE</scope>
    <source>
        <strain evidence="1">Expedition CK06-06</strain>
    </source>
</reference>
<comment type="caution">
    <text evidence="1">The sequence shown here is derived from an EMBL/GenBank/DDBJ whole genome shotgun (WGS) entry which is preliminary data.</text>
</comment>
<dbReference type="EMBL" id="BARU01023955">
    <property type="protein sequence ID" value="GAH59139.1"/>
    <property type="molecule type" value="Genomic_DNA"/>
</dbReference>
<accession>X1HZ81</accession>
<feature type="non-terminal residue" evidence="1">
    <location>
        <position position="1"/>
    </location>
</feature>
<gene>
    <name evidence="1" type="ORF">S03H2_38815</name>
</gene>
<protein>
    <submittedName>
        <fullName evidence="1">Uncharacterized protein</fullName>
    </submittedName>
</protein>
<dbReference type="AlphaFoldDB" id="X1HZ81"/>